<evidence type="ECO:0000256" key="2">
    <source>
        <dbReference type="ARBA" id="ARBA00022722"/>
    </source>
</evidence>
<evidence type="ECO:0000256" key="1">
    <source>
        <dbReference type="ARBA" id="ARBA00006429"/>
    </source>
</evidence>
<evidence type="ECO:0000256" key="4">
    <source>
        <dbReference type="ARBA" id="ARBA00022801"/>
    </source>
</evidence>
<keyword evidence="9" id="KW-1185">Reference proteome</keyword>
<keyword evidence="8" id="KW-0255">Endonuclease</keyword>
<dbReference type="SUPFAM" id="SSF54060">
    <property type="entry name" value="His-Me finger endonucleases"/>
    <property type="match status" value="1"/>
</dbReference>
<dbReference type="Gene3D" id="2.60.40.10">
    <property type="entry name" value="Immunoglobulins"/>
    <property type="match status" value="1"/>
</dbReference>
<sequence length="605" mass="65636">MKHIYLSFSFLFLFTISSFAQLMPPAELQSYYSGVNFNNTGMDLFDDLATKTISKHTNFLSYGEAREVLKIIDLMPSSSSHVLLIYGFSNDTCTTNSSNDNDHRTRDKDDFGGGATCEWNREHTYPKSLGNPNLGTSGPGSDVHHLRASDVQRNGSRGSKRFSSGSGISGDSNGGWYPGDEWKGDVARMMMYMYLRYGNRCLPVNVGNGSINNIDSNMIQLFLDWNAEDPVSPYETVRNNYLGNASNFNAQGNRNPFIDNPYLATLIWGGTASQNTWGDTPVDTEAPTNPTDLVASNSTDNSIDLNWTASTDNIGVSTYDIYIDNNYAFSSNNTSTTASGLSANTNYCFTIKAKDASGNTSGFSNEACELTTDNGTIGEGSDCLAETFENLDTSIGSYQDVSWTGDDGGSWSATKARTDQTISDAAITIDVRGNNGGSLTLPTVSGGIGSLTLTTQRKYSGSTGDLDLYVNGDLIAGIPFGTDPITTTISNINIEGNITVVISGEDGGRVAIDDLSYTCYSPLSLEEFNLDTIKLHPNPVESNLTIDLKSNVNTNIEIFDILGKRVYKNIINKTSNINLQTLKTGIYIVKISQNNSTITKKLVKQ</sequence>
<evidence type="ECO:0000256" key="3">
    <source>
        <dbReference type="ARBA" id="ARBA00022729"/>
    </source>
</evidence>
<dbReference type="InterPro" id="IPR007346">
    <property type="entry name" value="Endonuclease-I"/>
</dbReference>
<comment type="caution">
    <text evidence="8">The sequence shown here is derived from an EMBL/GenBank/DDBJ whole genome shotgun (WGS) entry which is preliminary data.</text>
</comment>
<accession>A0ABT7ZTC0</accession>
<feature type="domain" description="Fibronectin type-III" evidence="7">
    <location>
        <begin position="286"/>
        <end position="375"/>
    </location>
</feature>
<proteinExistence type="inferred from homology"/>
<evidence type="ECO:0000256" key="5">
    <source>
        <dbReference type="SAM" id="MobiDB-lite"/>
    </source>
</evidence>
<evidence type="ECO:0000313" key="9">
    <source>
        <dbReference type="Proteomes" id="UP001231197"/>
    </source>
</evidence>
<dbReference type="NCBIfam" id="TIGR04183">
    <property type="entry name" value="Por_Secre_tail"/>
    <property type="match status" value="1"/>
</dbReference>
<gene>
    <name evidence="8" type="ORF">QMA06_05875</name>
</gene>
<dbReference type="PANTHER" id="PTHR33607">
    <property type="entry name" value="ENDONUCLEASE-1"/>
    <property type="match status" value="1"/>
</dbReference>
<comment type="similarity">
    <text evidence="1">Belongs to the EndA/NucM nuclease family.</text>
</comment>
<evidence type="ECO:0000256" key="6">
    <source>
        <dbReference type="SAM" id="SignalP"/>
    </source>
</evidence>
<dbReference type="InterPro" id="IPR036116">
    <property type="entry name" value="FN3_sf"/>
</dbReference>
<dbReference type="InterPro" id="IPR026444">
    <property type="entry name" value="Secre_tail"/>
</dbReference>
<organism evidence="8 9">
    <name type="scientific">Winogradskyella bathintestinalis</name>
    <dbReference type="NCBI Taxonomy" id="3035208"/>
    <lineage>
        <taxon>Bacteria</taxon>
        <taxon>Pseudomonadati</taxon>
        <taxon>Bacteroidota</taxon>
        <taxon>Flavobacteriia</taxon>
        <taxon>Flavobacteriales</taxon>
        <taxon>Flavobacteriaceae</taxon>
        <taxon>Winogradskyella</taxon>
    </lineage>
</organism>
<keyword evidence="3 6" id="KW-0732">Signal</keyword>
<dbReference type="Proteomes" id="UP001231197">
    <property type="component" value="Unassembled WGS sequence"/>
</dbReference>
<dbReference type="SUPFAM" id="SSF49265">
    <property type="entry name" value="Fibronectin type III"/>
    <property type="match status" value="1"/>
</dbReference>
<feature type="signal peptide" evidence="6">
    <location>
        <begin position="1"/>
        <end position="20"/>
    </location>
</feature>
<name>A0ABT7ZTC0_9FLAO</name>
<reference evidence="8 9" key="1">
    <citation type="journal article" date="2023" name="Int. J. Syst. Evol. Microbiol.">
        <title>Winogradskyella bathintestinalis sp. nov., isolated from the intestine of the deep-sea loosejaw dragonfish, Malacosteus niger.</title>
        <authorList>
            <person name="Uniacke-Lowe S."/>
            <person name="Johnson C.N."/>
            <person name="Stanton C."/>
            <person name="Hill C."/>
            <person name="Ross P."/>
        </authorList>
    </citation>
    <scope>NUCLEOTIDE SEQUENCE [LARGE SCALE GENOMIC DNA]</scope>
    <source>
        <strain evidence="8 9">APC 3343</strain>
    </source>
</reference>
<evidence type="ECO:0000259" key="7">
    <source>
        <dbReference type="PROSITE" id="PS50853"/>
    </source>
</evidence>
<dbReference type="GO" id="GO:0004519">
    <property type="term" value="F:endonuclease activity"/>
    <property type="evidence" value="ECO:0007669"/>
    <property type="project" value="UniProtKB-KW"/>
</dbReference>
<dbReference type="InterPro" id="IPR003961">
    <property type="entry name" value="FN3_dom"/>
</dbReference>
<dbReference type="RefSeq" id="WP_290205940.1">
    <property type="nucleotide sequence ID" value="NZ_JASDDK010000002.1"/>
</dbReference>
<dbReference type="Pfam" id="PF18962">
    <property type="entry name" value="Por_Secre_tail"/>
    <property type="match status" value="1"/>
</dbReference>
<dbReference type="InterPro" id="IPR013783">
    <property type="entry name" value="Ig-like_fold"/>
</dbReference>
<feature type="chain" id="PRO_5045605254" evidence="6">
    <location>
        <begin position="21"/>
        <end position="605"/>
    </location>
</feature>
<keyword evidence="4" id="KW-0378">Hydrolase</keyword>
<protein>
    <submittedName>
        <fullName evidence="8">Endonuclease</fullName>
    </submittedName>
</protein>
<feature type="compositionally biased region" description="Low complexity" evidence="5">
    <location>
        <begin position="153"/>
        <end position="170"/>
    </location>
</feature>
<dbReference type="Pfam" id="PF00041">
    <property type="entry name" value="fn3"/>
    <property type="match status" value="1"/>
</dbReference>
<dbReference type="InterPro" id="IPR044925">
    <property type="entry name" value="His-Me_finger_sf"/>
</dbReference>
<dbReference type="PANTHER" id="PTHR33607:SF2">
    <property type="entry name" value="ENDONUCLEASE-1"/>
    <property type="match status" value="1"/>
</dbReference>
<dbReference type="EMBL" id="JASDDK010000002">
    <property type="protein sequence ID" value="MDN3492240.1"/>
    <property type="molecule type" value="Genomic_DNA"/>
</dbReference>
<dbReference type="SMART" id="SM00060">
    <property type="entry name" value="FN3"/>
    <property type="match status" value="1"/>
</dbReference>
<feature type="region of interest" description="Disordered" evidence="5">
    <location>
        <begin position="122"/>
        <end position="170"/>
    </location>
</feature>
<keyword evidence="2" id="KW-0540">Nuclease</keyword>
<evidence type="ECO:0000313" key="8">
    <source>
        <dbReference type="EMBL" id="MDN3492240.1"/>
    </source>
</evidence>
<dbReference type="PROSITE" id="PS50853">
    <property type="entry name" value="FN3"/>
    <property type="match status" value="1"/>
</dbReference>
<dbReference type="CDD" id="cd00063">
    <property type="entry name" value="FN3"/>
    <property type="match status" value="1"/>
</dbReference>
<dbReference type="Pfam" id="PF04231">
    <property type="entry name" value="Endonuclease_1"/>
    <property type="match status" value="1"/>
</dbReference>